<keyword evidence="7" id="KW-0964">Secreted</keyword>
<name>A0AAD5QRE5_PARTN</name>
<keyword evidence="9" id="KW-0344">Guanine-nucleotide releasing factor</keyword>
<dbReference type="InterPro" id="IPR040250">
    <property type="entry name" value="Nucleobindin"/>
</dbReference>
<keyword evidence="11 18" id="KW-0732">Signal</keyword>
<keyword evidence="12" id="KW-0677">Repeat</keyword>
<evidence type="ECO:0000256" key="5">
    <source>
        <dbReference type="ARBA" id="ARBA00008063"/>
    </source>
</evidence>
<feature type="domain" description="NUCB1-like N-terminal" evidence="19">
    <location>
        <begin position="56"/>
        <end position="175"/>
    </location>
</feature>
<keyword evidence="8" id="KW-0597">Phosphoprotein</keyword>
<evidence type="ECO:0000256" key="4">
    <source>
        <dbReference type="ARBA" id="ARBA00004613"/>
    </source>
</evidence>
<dbReference type="GO" id="GO:0005794">
    <property type="term" value="C:Golgi apparatus"/>
    <property type="evidence" value="ECO:0007669"/>
    <property type="project" value="UniProtKB-SubCell"/>
</dbReference>
<keyword evidence="16" id="KW-0472">Membrane</keyword>
<feature type="chain" id="PRO_5042223878" description="NUCB1-like N-terminal domain-containing protein" evidence="18">
    <location>
        <begin position="25"/>
        <end position="450"/>
    </location>
</feature>
<organism evidence="20 21">
    <name type="scientific">Parelaphostrongylus tenuis</name>
    <name type="common">Meningeal worm</name>
    <dbReference type="NCBI Taxonomy" id="148309"/>
    <lineage>
        <taxon>Eukaryota</taxon>
        <taxon>Metazoa</taxon>
        <taxon>Ecdysozoa</taxon>
        <taxon>Nematoda</taxon>
        <taxon>Chromadorea</taxon>
        <taxon>Rhabditida</taxon>
        <taxon>Rhabditina</taxon>
        <taxon>Rhabditomorpha</taxon>
        <taxon>Strongyloidea</taxon>
        <taxon>Metastrongylidae</taxon>
        <taxon>Parelaphostrongylus</taxon>
    </lineage>
</organism>
<dbReference type="PROSITE" id="PS00018">
    <property type="entry name" value="EF_HAND_1"/>
    <property type="match status" value="1"/>
</dbReference>
<dbReference type="InterPro" id="IPR018247">
    <property type="entry name" value="EF_Hand_1_Ca_BS"/>
</dbReference>
<keyword evidence="13" id="KW-0106">Calcium</keyword>
<dbReference type="GO" id="GO:0005509">
    <property type="term" value="F:calcium ion binding"/>
    <property type="evidence" value="ECO:0007669"/>
    <property type="project" value="TreeGrafter"/>
</dbReference>
<dbReference type="PANTHER" id="PTHR19237">
    <property type="entry name" value="NUCLEOBINDIN"/>
    <property type="match status" value="1"/>
</dbReference>
<evidence type="ECO:0000256" key="11">
    <source>
        <dbReference type="ARBA" id="ARBA00022729"/>
    </source>
</evidence>
<sequence length="450" mass="52022">MLGAGTMTLFLVLLVLETVMLVVAAPPQRVHAGNEAPYQQGSNTDANHGAGGGPTSEENVNRGQKPLYEFTYSKYLEEVVGILESDPKFAEKLRGMPEADVKAGNIADHIDDLDSHVFDKLTKAKLDEIERLRKLIQDQIKADGGAHNVKMPEHLDVTNWERFGKEDLRKLIRRTVQDMDAIDRERKEEFKEYEMRKKADEDHRLAQMSDEERRIAEREAEEAKRRHNDHEKLKHPGSRDQLEEVWEESDHMEKEAFDPRTFFALHDLNGDGFWNEDELEALFQVELGKMYNDSNPDDDPRERMEEMYRMREHVTKQMDKNGDRLISLEEFLSDTEAQTANVDPGWKDLGDNQVYTEEELREFENEYAKKQAPPLQQQQQQGHYQQNQQQANAQQGVHNGQPQYQHQDVNAQYGSTAQMQAGNVQHQQNQQMPIHHEPIAEKPKDPAYGI</sequence>
<feature type="signal peptide" evidence="18">
    <location>
        <begin position="1"/>
        <end position="24"/>
    </location>
</feature>
<proteinExistence type="inferred from homology"/>
<dbReference type="Gene3D" id="1.10.238.10">
    <property type="entry name" value="EF-hand"/>
    <property type="match status" value="1"/>
</dbReference>
<comment type="similarity">
    <text evidence="5">Belongs to the nucleobindin family.</text>
</comment>
<dbReference type="InterPro" id="IPR057576">
    <property type="entry name" value="NUCB1_N"/>
</dbReference>
<keyword evidence="21" id="KW-1185">Reference proteome</keyword>
<accession>A0AAD5QRE5</accession>
<feature type="compositionally biased region" description="Basic and acidic residues" evidence="17">
    <location>
        <begin position="434"/>
        <end position="450"/>
    </location>
</feature>
<keyword evidence="14" id="KW-0333">Golgi apparatus</keyword>
<dbReference type="InterPro" id="IPR011992">
    <property type="entry name" value="EF-hand-dom_pair"/>
</dbReference>
<evidence type="ECO:0000256" key="8">
    <source>
        <dbReference type="ARBA" id="ARBA00022553"/>
    </source>
</evidence>
<dbReference type="Proteomes" id="UP001196413">
    <property type="component" value="Unassembled WGS sequence"/>
</dbReference>
<gene>
    <name evidence="20" type="ORF">KIN20_017298</name>
</gene>
<dbReference type="EMBL" id="JAHQIW010003468">
    <property type="protein sequence ID" value="KAJ1358780.1"/>
    <property type="molecule type" value="Genomic_DNA"/>
</dbReference>
<evidence type="ECO:0000256" key="6">
    <source>
        <dbReference type="ARBA" id="ARBA00022490"/>
    </source>
</evidence>
<evidence type="ECO:0000256" key="16">
    <source>
        <dbReference type="ARBA" id="ARBA00023136"/>
    </source>
</evidence>
<evidence type="ECO:0000256" key="14">
    <source>
        <dbReference type="ARBA" id="ARBA00023034"/>
    </source>
</evidence>
<keyword evidence="10" id="KW-0479">Metal-binding</keyword>
<evidence type="ECO:0000256" key="18">
    <source>
        <dbReference type="SAM" id="SignalP"/>
    </source>
</evidence>
<dbReference type="GO" id="GO:0003677">
    <property type="term" value="F:DNA binding"/>
    <property type="evidence" value="ECO:0007669"/>
    <property type="project" value="UniProtKB-KW"/>
</dbReference>
<evidence type="ECO:0000313" key="20">
    <source>
        <dbReference type="EMBL" id="KAJ1358780.1"/>
    </source>
</evidence>
<feature type="region of interest" description="Disordered" evidence="17">
    <location>
        <begin position="217"/>
        <end position="241"/>
    </location>
</feature>
<evidence type="ECO:0000256" key="12">
    <source>
        <dbReference type="ARBA" id="ARBA00022737"/>
    </source>
</evidence>
<evidence type="ECO:0000313" key="21">
    <source>
        <dbReference type="Proteomes" id="UP001196413"/>
    </source>
</evidence>
<evidence type="ECO:0000256" key="15">
    <source>
        <dbReference type="ARBA" id="ARBA00023125"/>
    </source>
</evidence>
<feature type="region of interest" description="Disordered" evidence="17">
    <location>
        <begin position="367"/>
        <end position="450"/>
    </location>
</feature>
<evidence type="ECO:0000256" key="7">
    <source>
        <dbReference type="ARBA" id="ARBA00022525"/>
    </source>
</evidence>
<evidence type="ECO:0000256" key="9">
    <source>
        <dbReference type="ARBA" id="ARBA00022658"/>
    </source>
</evidence>
<dbReference type="SUPFAM" id="SSF47473">
    <property type="entry name" value="EF-hand"/>
    <property type="match status" value="1"/>
</dbReference>
<dbReference type="GO" id="GO:0005085">
    <property type="term" value="F:guanyl-nucleotide exchange factor activity"/>
    <property type="evidence" value="ECO:0007669"/>
    <property type="project" value="UniProtKB-KW"/>
</dbReference>
<dbReference type="FunFam" id="1.10.238.10:FF:000045">
    <property type="entry name" value="Nucleobindin 2"/>
    <property type="match status" value="1"/>
</dbReference>
<feature type="compositionally biased region" description="Low complexity" evidence="17">
    <location>
        <begin position="417"/>
        <end position="432"/>
    </location>
</feature>
<evidence type="ECO:0000256" key="3">
    <source>
        <dbReference type="ARBA" id="ARBA00004555"/>
    </source>
</evidence>
<keyword evidence="15" id="KW-0238">DNA-binding</keyword>
<dbReference type="PANTHER" id="PTHR19237:SF20">
    <property type="entry name" value="NUCLEOBINDIN 1"/>
    <property type="match status" value="1"/>
</dbReference>
<dbReference type="GO" id="GO:0070062">
    <property type="term" value="C:extracellular exosome"/>
    <property type="evidence" value="ECO:0007669"/>
    <property type="project" value="TreeGrafter"/>
</dbReference>
<keyword evidence="6" id="KW-0963">Cytoplasm</keyword>
<feature type="compositionally biased region" description="Polar residues" evidence="17">
    <location>
        <begin position="37"/>
        <end position="46"/>
    </location>
</feature>
<feature type="region of interest" description="Disordered" evidence="17">
    <location>
        <begin position="33"/>
        <end position="63"/>
    </location>
</feature>
<feature type="compositionally biased region" description="Low complexity" evidence="17">
    <location>
        <begin position="376"/>
        <end position="401"/>
    </location>
</feature>
<dbReference type="GO" id="GO:0016020">
    <property type="term" value="C:membrane"/>
    <property type="evidence" value="ECO:0007669"/>
    <property type="project" value="UniProtKB-SubCell"/>
</dbReference>
<protein>
    <recommendedName>
        <fullName evidence="19">NUCB1-like N-terminal domain-containing protein</fullName>
    </recommendedName>
</protein>
<evidence type="ECO:0000256" key="10">
    <source>
        <dbReference type="ARBA" id="ARBA00022723"/>
    </source>
</evidence>
<evidence type="ECO:0000259" key="19">
    <source>
        <dbReference type="Pfam" id="PF25434"/>
    </source>
</evidence>
<reference evidence="20" key="1">
    <citation type="submission" date="2021-06" db="EMBL/GenBank/DDBJ databases">
        <title>Parelaphostrongylus tenuis whole genome reference sequence.</title>
        <authorList>
            <person name="Garwood T.J."/>
            <person name="Larsen P.A."/>
            <person name="Fountain-Jones N.M."/>
            <person name="Garbe J.R."/>
            <person name="Macchietto M.G."/>
            <person name="Kania S.A."/>
            <person name="Gerhold R.W."/>
            <person name="Richards J.E."/>
            <person name="Wolf T.M."/>
        </authorList>
    </citation>
    <scope>NUCLEOTIDE SEQUENCE</scope>
    <source>
        <strain evidence="20">MNPRO001-30</strain>
        <tissue evidence="20">Meninges</tissue>
    </source>
</reference>
<comment type="subcellular location">
    <subcellularLocation>
        <location evidence="2">Cytoplasm</location>
    </subcellularLocation>
    <subcellularLocation>
        <location evidence="3">Golgi apparatus</location>
    </subcellularLocation>
    <subcellularLocation>
        <location evidence="1">Membrane</location>
        <topology evidence="1">Peripheral membrane protein</topology>
    </subcellularLocation>
    <subcellularLocation>
        <location evidence="4">Secreted</location>
    </subcellularLocation>
</comment>
<evidence type="ECO:0000256" key="17">
    <source>
        <dbReference type="SAM" id="MobiDB-lite"/>
    </source>
</evidence>
<dbReference type="AlphaFoldDB" id="A0AAD5QRE5"/>
<evidence type="ECO:0000256" key="13">
    <source>
        <dbReference type="ARBA" id="ARBA00022837"/>
    </source>
</evidence>
<feature type="compositionally biased region" description="Polar residues" evidence="17">
    <location>
        <begin position="402"/>
        <end position="416"/>
    </location>
</feature>
<comment type="caution">
    <text evidence="20">The sequence shown here is derived from an EMBL/GenBank/DDBJ whole genome shotgun (WGS) entry which is preliminary data.</text>
</comment>
<evidence type="ECO:0000256" key="1">
    <source>
        <dbReference type="ARBA" id="ARBA00004170"/>
    </source>
</evidence>
<evidence type="ECO:0000256" key="2">
    <source>
        <dbReference type="ARBA" id="ARBA00004496"/>
    </source>
</evidence>
<dbReference type="Pfam" id="PF25434">
    <property type="entry name" value="NUCB1_N"/>
    <property type="match status" value="1"/>
</dbReference>
<dbReference type="GO" id="GO:0005793">
    <property type="term" value="C:endoplasmic reticulum-Golgi intermediate compartment"/>
    <property type="evidence" value="ECO:0007669"/>
    <property type="project" value="TreeGrafter"/>
</dbReference>